<gene>
    <name evidence="1" type="ORF">N7463_001851</name>
</gene>
<protein>
    <submittedName>
        <fullName evidence="1">Uncharacterized protein</fullName>
    </submittedName>
</protein>
<name>A0A9X0C8F4_9EURO</name>
<dbReference type="EMBL" id="JAPWDS010000002">
    <property type="protein sequence ID" value="KAJ5512299.1"/>
    <property type="molecule type" value="Genomic_DNA"/>
</dbReference>
<dbReference type="Proteomes" id="UP001149954">
    <property type="component" value="Unassembled WGS sequence"/>
</dbReference>
<accession>A0A9X0C8F4</accession>
<organism evidence="1 2">
    <name type="scientific">Penicillium fimorum</name>
    <dbReference type="NCBI Taxonomy" id="1882269"/>
    <lineage>
        <taxon>Eukaryota</taxon>
        <taxon>Fungi</taxon>
        <taxon>Dikarya</taxon>
        <taxon>Ascomycota</taxon>
        <taxon>Pezizomycotina</taxon>
        <taxon>Eurotiomycetes</taxon>
        <taxon>Eurotiomycetidae</taxon>
        <taxon>Eurotiales</taxon>
        <taxon>Aspergillaceae</taxon>
        <taxon>Penicillium</taxon>
    </lineage>
</organism>
<reference evidence="1" key="2">
    <citation type="journal article" date="2023" name="IMA Fungus">
        <title>Comparative genomic study of the Penicillium genus elucidates a diverse pangenome and 15 lateral gene transfer events.</title>
        <authorList>
            <person name="Petersen C."/>
            <person name="Sorensen T."/>
            <person name="Nielsen M.R."/>
            <person name="Sondergaard T.E."/>
            <person name="Sorensen J.L."/>
            <person name="Fitzpatrick D.A."/>
            <person name="Frisvad J.C."/>
            <person name="Nielsen K.L."/>
        </authorList>
    </citation>
    <scope>NUCLEOTIDE SEQUENCE</scope>
    <source>
        <strain evidence="1">IBT 29495</strain>
    </source>
</reference>
<evidence type="ECO:0000313" key="2">
    <source>
        <dbReference type="Proteomes" id="UP001149954"/>
    </source>
</evidence>
<evidence type="ECO:0000313" key="1">
    <source>
        <dbReference type="EMBL" id="KAJ5512299.1"/>
    </source>
</evidence>
<keyword evidence="2" id="KW-1185">Reference proteome</keyword>
<sequence length="153" mass="17108">MPGTIFDRYACDYSPRTAEHGSRGSDSQPTVKWAFAISSTGFASALPLPALFHPSTDEVQPSEAVLDLIGDPEMSRLQMSWERMKHLFPVICRDDECQGWRTNGMKLNKKVFICCDNDKPEEKGVLVVKIKWDGDTEKDDTELKNVGATAKVQ</sequence>
<dbReference type="OrthoDB" id="3558762at2759"/>
<proteinExistence type="predicted"/>
<reference evidence="1" key="1">
    <citation type="submission" date="2022-12" db="EMBL/GenBank/DDBJ databases">
        <authorList>
            <person name="Petersen C."/>
        </authorList>
    </citation>
    <scope>NUCLEOTIDE SEQUENCE</scope>
    <source>
        <strain evidence="1">IBT 29495</strain>
    </source>
</reference>
<comment type="caution">
    <text evidence="1">The sequence shown here is derived from an EMBL/GenBank/DDBJ whole genome shotgun (WGS) entry which is preliminary data.</text>
</comment>
<dbReference type="AlphaFoldDB" id="A0A9X0C8F4"/>